<evidence type="ECO:0000313" key="4">
    <source>
        <dbReference type="RefSeq" id="XP_016988227.1"/>
    </source>
</evidence>
<name>A0A6P4FDR5_DRORH</name>
<dbReference type="InterPro" id="IPR045139">
    <property type="entry name" value="Aladin"/>
</dbReference>
<gene>
    <name evidence="4" type="primary">LOC108050852</name>
    <name evidence="2" type="synonym">108050852</name>
</gene>
<accession>A0A6P4FDR5</accession>
<dbReference type="InterPro" id="IPR015943">
    <property type="entry name" value="WD40/YVTN_repeat-like_dom_sf"/>
</dbReference>
<dbReference type="RefSeq" id="XP_016988227.1">
    <property type="nucleotide sequence ID" value="XM_017132738.1"/>
</dbReference>
<dbReference type="OMA" id="FQPLYKD"/>
<sequence>MAALSNLKQCPPFSTLPDLALRHNHIPELERYPQINLNSELLANPAGQRFYGGQSFVPVDESVLKRITRTFFDGGFWESLEEARSPKSREQAPLIAQAGDLIARLLGLATGLKLRIFPHTQELSAERIAQFVETRDWLNSDVRFLAWNCHFFNLAVAGVDDVVRIYYKNSNAATATVLKSPTQTQITCMAWRPLCSTEIVIGCRQGLCFWEVDNSLHLGRTNAPSKVFKHPANLPVTSLQWNKDGTQLATASIGDRSIIIWQPDNGLMQPLKRLGPPGSLLKWSPDNDWLFAATVDRVFRVWNCNQQWTTERWVCGPGGHVQTACWSPCGRFLLFVSSTEPILYRLQFVQQSLLSSSADEKEILPIADLNACSIDANRTLIGGPAQQLAWDPHGNYLVITFKSTNCIAVFRTFIQKFDLQISAAYYLSGETAAEHPSFICFQPLYKDNDRSVLTIAWSSGRIQYYAFD</sequence>
<feature type="domain" description="Aladin seven-bladed propeller" evidence="1">
    <location>
        <begin position="125"/>
        <end position="465"/>
    </location>
</feature>
<dbReference type="SMART" id="SM00320">
    <property type="entry name" value="WD40"/>
    <property type="match status" value="4"/>
</dbReference>
<dbReference type="Pfam" id="PF25460">
    <property type="entry name" value="Beta-prop_Aladin"/>
    <property type="match status" value="1"/>
</dbReference>
<dbReference type="EnsemblMetazoa" id="XM_017132738.1">
    <property type="protein sequence ID" value="XP_016988227.1"/>
    <property type="gene ID" value="LOC108050852"/>
</dbReference>
<reference evidence="2" key="3">
    <citation type="submission" date="2025-05" db="UniProtKB">
        <authorList>
            <consortium name="EnsemblMetazoa"/>
        </authorList>
    </citation>
    <scope>IDENTIFICATION</scope>
</reference>
<reference evidence="3" key="1">
    <citation type="journal article" date="2021" name="Elife">
        <title>Highly contiguous assemblies of 101 drosophilid genomes.</title>
        <authorList>
            <person name="Kim B.Y."/>
            <person name="Wang J.R."/>
            <person name="Miller D.E."/>
            <person name="Barmina O."/>
            <person name="Delaney E."/>
            <person name="Thompson A."/>
            <person name="Comeault A.A."/>
            <person name="Peede D."/>
            <person name="D'Agostino E.R."/>
            <person name="Pelaez J."/>
            <person name="Aguilar J.M."/>
            <person name="Haji D."/>
            <person name="Matsunaga T."/>
            <person name="Armstrong E.E."/>
            <person name="Zych M."/>
            <person name="Ogawa Y."/>
            <person name="Stamenkovic-Radak M."/>
            <person name="Jelic M."/>
            <person name="Veselinovic M.S."/>
            <person name="Tanaskovic M."/>
            <person name="Eric P."/>
            <person name="Gao J.J."/>
            <person name="Katoh T.K."/>
            <person name="Toda M.J."/>
            <person name="Watabe H."/>
            <person name="Watada M."/>
            <person name="Davis J.S."/>
            <person name="Moyle L.C."/>
            <person name="Manoli G."/>
            <person name="Bertolini E."/>
            <person name="Kostal V."/>
            <person name="Hawley R.S."/>
            <person name="Takahashi A."/>
            <person name="Jones C.D."/>
            <person name="Price D.K."/>
            <person name="Whiteman N."/>
            <person name="Kopp A."/>
            <person name="Matute D.R."/>
            <person name="Petrov D.A."/>
        </authorList>
    </citation>
    <scope>NUCLEOTIDE SEQUENCE [LARGE SCALE GENOMIC DNA]</scope>
</reference>
<dbReference type="GO" id="GO:0006913">
    <property type="term" value="P:nucleocytoplasmic transport"/>
    <property type="evidence" value="ECO:0007669"/>
    <property type="project" value="TreeGrafter"/>
</dbReference>
<dbReference type="PANTHER" id="PTHR14494:SF0">
    <property type="entry name" value="ALADIN"/>
    <property type="match status" value="1"/>
</dbReference>
<dbReference type="AlphaFoldDB" id="A0A6P4FDR5"/>
<dbReference type="InterPro" id="IPR001680">
    <property type="entry name" value="WD40_rpt"/>
</dbReference>
<dbReference type="InterPro" id="IPR057403">
    <property type="entry name" value="Beta-prop_Aladin"/>
</dbReference>
<dbReference type="GeneID" id="108050852"/>
<evidence type="ECO:0000259" key="1">
    <source>
        <dbReference type="Pfam" id="PF25460"/>
    </source>
</evidence>
<organism evidence="4">
    <name type="scientific">Drosophila rhopaloa</name>
    <name type="common">Fruit fly</name>
    <dbReference type="NCBI Taxonomy" id="1041015"/>
    <lineage>
        <taxon>Eukaryota</taxon>
        <taxon>Metazoa</taxon>
        <taxon>Ecdysozoa</taxon>
        <taxon>Arthropoda</taxon>
        <taxon>Hexapoda</taxon>
        <taxon>Insecta</taxon>
        <taxon>Pterygota</taxon>
        <taxon>Neoptera</taxon>
        <taxon>Endopterygota</taxon>
        <taxon>Diptera</taxon>
        <taxon>Brachycera</taxon>
        <taxon>Muscomorpha</taxon>
        <taxon>Ephydroidea</taxon>
        <taxon>Drosophilidae</taxon>
        <taxon>Drosophila</taxon>
        <taxon>Sophophora</taxon>
    </lineage>
</organism>
<evidence type="ECO:0000313" key="2">
    <source>
        <dbReference type="EnsemblMetazoa" id="XP_016988227.1"/>
    </source>
</evidence>
<evidence type="ECO:0000313" key="3">
    <source>
        <dbReference type="Proteomes" id="UP001652680"/>
    </source>
</evidence>
<proteinExistence type="predicted"/>
<dbReference type="PANTHER" id="PTHR14494">
    <property type="entry name" value="ALADIN/ADRACALIN/AAAS"/>
    <property type="match status" value="1"/>
</dbReference>
<dbReference type="Gene3D" id="2.130.10.10">
    <property type="entry name" value="YVTN repeat-like/Quinoprotein amine dehydrogenase"/>
    <property type="match status" value="2"/>
</dbReference>
<dbReference type="OrthoDB" id="411991at2759"/>
<dbReference type="InterPro" id="IPR036322">
    <property type="entry name" value="WD40_repeat_dom_sf"/>
</dbReference>
<dbReference type="Proteomes" id="UP001652680">
    <property type="component" value="Unassembled WGS sequence"/>
</dbReference>
<dbReference type="GO" id="GO:0005643">
    <property type="term" value="C:nuclear pore"/>
    <property type="evidence" value="ECO:0007669"/>
    <property type="project" value="TreeGrafter"/>
</dbReference>
<dbReference type="SUPFAM" id="SSF50978">
    <property type="entry name" value="WD40 repeat-like"/>
    <property type="match status" value="1"/>
</dbReference>
<reference evidence="4" key="2">
    <citation type="submission" date="2025-04" db="UniProtKB">
        <authorList>
            <consortium name="RefSeq"/>
        </authorList>
    </citation>
    <scope>IDENTIFICATION</scope>
</reference>
<protein>
    <submittedName>
        <fullName evidence="4">Aladin</fullName>
    </submittedName>
</protein>
<keyword evidence="3" id="KW-1185">Reference proteome</keyword>